<accession>A0A919GZ73</accession>
<comment type="caution">
    <text evidence="2">The sequence shown here is derived from an EMBL/GenBank/DDBJ whole genome shotgun (WGS) entry which is preliminary data.</text>
</comment>
<name>A0A919GZ73_9ACTN</name>
<evidence type="ECO:0000313" key="3">
    <source>
        <dbReference type="Proteomes" id="UP000600026"/>
    </source>
</evidence>
<evidence type="ECO:0000313" key="2">
    <source>
        <dbReference type="EMBL" id="GHI86624.1"/>
    </source>
</evidence>
<dbReference type="EMBL" id="BNEE01000006">
    <property type="protein sequence ID" value="GHI86624.1"/>
    <property type="molecule type" value="Genomic_DNA"/>
</dbReference>
<evidence type="ECO:0000256" key="1">
    <source>
        <dbReference type="SAM" id="MobiDB-lite"/>
    </source>
</evidence>
<dbReference type="Proteomes" id="UP000600026">
    <property type="component" value="Unassembled WGS sequence"/>
</dbReference>
<gene>
    <name evidence="2" type="ORF">Sxan_39880</name>
</gene>
<organism evidence="2 3">
    <name type="scientific">Streptomyces xanthophaeus</name>
    <dbReference type="NCBI Taxonomy" id="67385"/>
    <lineage>
        <taxon>Bacteria</taxon>
        <taxon>Bacillati</taxon>
        <taxon>Actinomycetota</taxon>
        <taxon>Actinomycetes</taxon>
        <taxon>Kitasatosporales</taxon>
        <taxon>Streptomycetaceae</taxon>
        <taxon>Streptomyces</taxon>
    </lineage>
</organism>
<keyword evidence="3" id="KW-1185">Reference proteome</keyword>
<proteinExistence type="predicted"/>
<dbReference type="AlphaFoldDB" id="A0A919GZ73"/>
<feature type="compositionally biased region" description="Polar residues" evidence="1">
    <location>
        <begin position="27"/>
        <end position="36"/>
    </location>
</feature>
<sequence>MKSRQGGGDPASRRARRTSASPVPWYSHQSFATASASMVGCRGRSGTDFGPGLPVSGGGVGGGIGIGIGIGIRTGTGG</sequence>
<feature type="region of interest" description="Disordered" evidence="1">
    <location>
        <begin position="1"/>
        <end position="64"/>
    </location>
</feature>
<feature type="compositionally biased region" description="Gly residues" evidence="1">
    <location>
        <begin position="55"/>
        <end position="64"/>
    </location>
</feature>
<protein>
    <submittedName>
        <fullName evidence="2">Uncharacterized protein</fullName>
    </submittedName>
</protein>
<reference evidence="2" key="1">
    <citation type="submission" date="2020-09" db="EMBL/GenBank/DDBJ databases">
        <title>Whole genome shotgun sequence of Streptomyces xanthophaeus NBRC 12829.</title>
        <authorList>
            <person name="Komaki H."/>
            <person name="Tamura T."/>
        </authorList>
    </citation>
    <scope>NUCLEOTIDE SEQUENCE</scope>
    <source>
        <strain evidence="2">NBRC 12829</strain>
    </source>
</reference>